<dbReference type="Gene3D" id="3.80.10.10">
    <property type="entry name" value="Ribonuclease Inhibitor"/>
    <property type="match status" value="2"/>
</dbReference>
<dbReference type="STRING" id="48709.A0A1D2MAA3"/>
<dbReference type="InterPro" id="IPR001611">
    <property type="entry name" value="Leu-rich_rpt"/>
</dbReference>
<dbReference type="InterPro" id="IPR003591">
    <property type="entry name" value="Leu-rich_rpt_typical-subtyp"/>
</dbReference>
<dbReference type="InterPro" id="IPR050216">
    <property type="entry name" value="LRR_domain-containing"/>
</dbReference>
<dbReference type="Pfam" id="PF13855">
    <property type="entry name" value="LRR_8"/>
    <property type="match status" value="1"/>
</dbReference>
<keyword evidence="2" id="KW-0677">Repeat</keyword>
<dbReference type="InterPro" id="IPR032675">
    <property type="entry name" value="LRR_dom_sf"/>
</dbReference>
<dbReference type="AlphaFoldDB" id="A0A1D2MAA3"/>
<reference evidence="3 4" key="1">
    <citation type="journal article" date="2016" name="Genome Biol. Evol.">
        <title>Gene Family Evolution Reflects Adaptation to Soil Environmental Stressors in the Genome of the Collembolan Orchesella cincta.</title>
        <authorList>
            <person name="Faddeeva-Vakhrusheva A."/>
            <person name="Derks M.F."/>
            <person name="Anvar S.Y."/>
            <person name="Agamennone V."/>
            <person name="Suring W."/>
            <person name="Smit S."/>
            <person name="van Straalen N.M."/>
            <person name="Roelofs D."/>
        </authorList>
    </citation>
    <scope>NUCLEOTIDE SEQUENCE [LARGE SCALE GENOMIC DNA]</scope>
    <source>
        <tissue evidence="3">Mixed pool</tissue>
    </source>
</reference>
<comment type="caution">
    <text evidence="3">The sequence shown here is derived from an EMBL/GenBank/DDBJ whole genome shotgun (WGS) entry which is preliminary data.</text>
</comment>
<gene>
    <name evidence="3" type="ORF">Ocin01_16765</name>
</gene>
<dbReference type="InterPro" id="IPR025875">
    <property type="entry name" value="Leu-rich_rpt_4"/>
</dbReference>
<dbReference type="EMBL" id="LJIJ01002296">
    <property type="protein sequence ID" value="ODM89915.1"/>
    <property type="molecule type" value="Genomic_DNA"/>
</dbReference>
<dbReference type="GO" id="GO:0005737">
    <property type="term" value="C:cytoplasm"/>
    <property type="evidence" value="ECO:0007669"/>
    <property type="project" value="TreeGrafter"/>
</dbReference>
<sequence length="268" mass="30218">MDSVPVSCNFVGNSKMTRARKVLEEAREIKNPELDLVEKGLSTFDELPGLLSMEFVTRLTLSHNKIRSIPSTVANLVNLEILTLFNNQLEELPTAISSLPKLRILNVGLNRLTNLGRGFGACPSLEILDVTHNKLSEDGLPGNFWMMETLRALYMGDNYFENISPELGKLRNLQILVLRNNSINHIPRDIGNLIRLREFHIQGNTIQWLPPEIANLDLGGSRSIIRIEDNPLAPPLADQWILGAHHLLEFVKTDAYKSLYGNAHRARR</sequence>
<organism evidence="3 4">
    <name type="scientific">Orchesella cincta</name>
    <name type="common">Springtail</name>
    <name type="synonym">Podura cincta</name>
    <dbReference type="NCBI Taxonomy" id="48709"/>
    <lineage>
        <taxon>Eukaryota</taxon>
        <taxon>Metazoa</taxon>
        <taxon>Ecdysozoa</taxon>
        <taxon>Arthropoda</taxon>
        <taxon>Hexapoda</taxon>
        <taxon>Collembola</taxon>
        <taxon>Entomobryomorpha</taxon>
        <taxon>Entomobryoidea</taxon>
        <taxon>Orchesellidae</taxon>
        <taxon>Orchesellinae</taxon>
        <taxon>Orchesella</taxon>
    </lineage>
</organism>
<accession>A0A1D2MAA3</accession>
<evidence type="ECO:0000313" key="3">
    <source>
        <dbReference type="EMBL" id="ODM89915.1"/>
    </source>
</evidence>
<dbReference type="FunFam" id="3.80.10.10:FF:000034">
    <property type="entry name" value="Ras suppressor protein 1"/>
    <property type="match status" value="1"/>
</dbReference>
<dbReference type="PANTHER" id="PTHR48051:SF1">
    <property type="entry name" value="RAS SUPPRESSOR PROTEIN 1"/>
    <property type="match status" value="1"/>
</dbReference>
<dbReference type="Proteomes" id="UP000094527">
    <property type="component" value="Unassembled WGS sequence"/>
</dbReference>
<keyword evidence="1" id="KW-0433">Leucine-rich repeat</keyword>
<evidence type="ECO:0000256" key="2">
    <source>
        <dbReference type="ARBA" id="ARBA00022737"/>
    </source>
</evidence>
<dbReference type="SMART" id="SM00369">
    <property type="entry name" value="LRR_TYP"/>
    <property type="match status" value="5"/>
</dbReference>
<dbReference type="Pfam" id="PF12799">
    <property type="entry name" value="LRR_4"/>
    <property type="match status" value="1"/>
</dbReference>
<dbReference type="PROSITE" id="PS51450">
    <property type="entry name" value="LRR"/>
    <property type="match status" value="1"/>
</dbReference>
<name>A0A1D2MAA3_ORCCI</name>
<evidence type="ECO:0000313" key="4">
    <source>
        <dbReference type="Proteomes" id="UP000094527"/>
    </source>
</evidence>
<evidence type="ECO:0000256" key="1">
    <source>
        <dbReference type="ARBA" id="ARBA00022614"/>
    </source>
</evidence>
<dbReference type="OrthoDB" id="676979at2759"/>
<protein>
    <submittedName>
        <fullName evidence="3">Ras suppressor protein 1</fullName>
    </submittedName>
</protein>
<dbReference type="PANTHER" id="PTHR48051">
    <property type="match status" value="1"/>
</dbReference>
<dbReference type="Pfam" id="PF13516">
    <property type="entry name" value="LRR_6"/>
    <property type="match status" value="1"/>
</dbReference>
<proteinExistence type="predicted"/>
<dbReference type="SUPFAM" id="SSF52058">
    <property type="entry name" value="L domain-like"/>
    <property type="match status" value="1"/>
</dbReference>
<dbReference type="OMA" id="RHMQGGR"/>
<keyword evidence="4" id="KW-1185">Reference proteome</keyword>